<dbReference type="EMBL" id="BCMH01000001">
    <property type="protein sequence ID" value="GAX02454.1"/>
    <property type="molecule type" value="Genomic_DNA"/>
</dbReference>
<keyword evidence="2 5" id="KW-0812">Transmembrane</keyword>
<proteinExistence type="predicted"/>
<evidence type="ECO:0000256" key="3">
    <source>
        <dbReference type="ARBA" id="ARBA00022989"/>
    </source>
</evidence>
<feature type="transmembrane region" description="Helical" evidence="5">
    <location>
        <begin position="92"/>
        <end position="112"/>
    </location>
</feature>
<feature type="transmembrane region" description="Helical" evidence="5">
    <location>
        <begin position="61"/>
        <end position="80"/>
    </location>
</feature>
<feature type="transmembrane region" description="Helical" evidence="5">
    <location>
        <begin position="34"/>
        <end position="55"/>
    </location>
</feature>
<evidence type="ECO:0000256" key="4">
    <source>
        <dbReference type="ARBA" id="ARBA00023136"/>
    </source>
</evidence>
<comment type="caution">
    <text evidence="6">The sequence shown here is derived from an EMBL/GenBank/DDBJ whole genome shotgun (WGS) entry which is preliminary data.</text>
</comment>
<dbReference type="Pfam" id="PF07457">
    <property type="entry name" value="DUF1516"/>
    <property type="match status" value="1"/>
</dbReference>
<evidence type="ECO:0000256" key="5">
    <source>
        <dbReference type="SAM" id="Phobius"/>
    </source>
</evidence>
<dbReference type="InterPro" id="IPR010899">
    <property type="entry name" value="UPF0344"/>
</dbReference>
<keyword evidence="1" id="KW-1003">Cell membrane</keyword>
<evidence type="ECO:0000256" key="2">
    <source>
        <dbReference type="ARBA" id="ARBA00022692"/>
    </source>
</evidence>
<name>A0A1Z5IL08_9LACO</name>
<gene>
    <name evidence="6" type="ORF">IWT140_00050</name>
</gene>
<evidence type="ECO:0000256" key="1">
    <source>
        <dbReference type="ARBA" id="ARBA00022475"/>
    </source>
</evidence>
<evidence type="ECO:0000313" key="7">
    <source>
        <dbReference type="Proteomes" id="UP000198430"/>
    </source>
</evidence>
<keyword evidence="4 5" id="KW-0472">Membrane</keyword>
<dbReference type="Proteomes" id="UP000198430">
    <property type="component" value="Unassembled WGS sequence"/>
</dbReference>
<protein>
    <submittedName>
        <fullName evidence="6">Uncharacterized protein</fullName>
    </submittedName>
</protein>
<dbReference type="RefSeq" id="WP_089087447.1">
    <property type="nucleotide sequence ID" value="NZ_BCMH01000001.1"/>
</dbReference>
<evidence type="ECO:0000313" key="6">
    <source>
        <dbReference type="EMBL" id="GAX02454.1"/>
    </source>
</evidence>
<accession>A0A1Z5IL08</accession>
<reference evidence="6 7" key="1">
    <citation type="submission" date="2015-11" db="EMBL/GenBank/DDBJ databases">
        <title>Draft genome sequences of new species of the genus Lactobacillus isolated from orchardgrass silage.</title>
        <authorList>
            <person name="Tohno M."/>
            <person name="Tanizawa Y."/>
            <person name="Arita M."/>
        </authorList>
    </citation>
    <scope>NUCLEOTIDE SEQUENCE [LARGE SCALE GENOMIC DNA]</scope>
    <source>
        <strain evidence="6 7">IWT140</strain>
    </source>
</reference>
<feature type="transmembrane region" description="Helical" evidence="5">
    <location>
        <begin position="6"/>
        <end position="22"/>
    </location>
</feature>
<organism evidence="6 7">
    <name type="scientific">Secundilactobacillus pentosiphilus</name>
    <dbReference type="NCBI Taxonomy" id="1714682"/>
    <lineage>
        <taxon>Bacteria</taxon>
        <taxon>Bacillati</taxon>
        <taxon>Bacillota</taxon>
        <taxon>Bacilli</taxon>
        <taxon>Lactobacillales</taxon>
        <taxon>Lactobacillaceae</taxon>
        <taxon>Secundilactobacillus</taxon>
    </lineage>
</organism>
<keyword evidence="7" id="KW-1185">Reference proteome</keyword>
<keyword evidence="3 5" id="KW-1133">Transmembrane helix</keyword>
<sequence>MWLTIYFMSLILLIPVTIIGLNRKSEKKIAQWLIIDRLMYLLMACATVILMIRTFNHSPLLVSLKGVLAVIIILIIEIAFGHKQERSLSITWSVVITIVILITAAVGIITTLRSI</sequence>
<dbReference type="AlphaFoldDB" id="A0A1Z5IL08"/>